<keyword evidence="5" id="KW-0808">Transferase</keyword>
<protein>
    <submittedName>
        <fullName evidence="10">UbiA prenyltransferase family</fullName>
    </submittedName>
</protein>
<dbReference type="Proteomes" id="UP001610335">
    <property type="component" value="Unassembled WGS sequence"/>
</dbReference>
<feature type="transmembrane region" description="Helical" evidence="9">
    <location>
        <begin position="234"/>
        <end position="253"/>
    </location>
</feature>
<feature type="transmembrane region" description="Helical" evidence="9">
    <location>
        <begin position="259"/>
        <end position="276"/>
    </location>
</feature>
<evidence type="ECO:0000256" key="2">
    <source>
        <dbReference type="ARBA" id="ARBA00004141"/>
    </source>
</evidence>
<keyword evidence="11" id="KW-1185">Reference proteome</keyword>
<feature type="transmembrane region" description="Helical" evidence="9">
    <location>
        <begin position="154"/>
        <end position="171"/>
    </location>
</feature>
<feature type="transmembrane region" description="Helical" evidence="9">
    <location>
        <begin position="26"/>
        <end position="47"/>
    </location>
</feature>
<reference evidence="10 11" key="1">
    <citation type="submission" date="2024-07" db="EMBL/GenBank/DDBJ databases">
        <title>Section-level genome sequencing and comparative genomics of Aspergillus sections Usti and Cavernicolus.</title>
        <authorList>
            <consortium name="Lawrence Berkeley National Laboratory"/>
            <person name="Nybo J.L."/>
            <person name="Vesth T.C."/>
            <person name="Theobald S."/>
            <person name="Frisvad J.C."/>
            <person name="Larsen T.O."/>
            <person name="Kjaerboelling I."/>
            <person name="Rothschild-Mancinelli K."/>
            <person name="Lyhne E.K."/>
            <person name="Kogle M.E."/>
            <person name="Barry K."/>
            <person name="Clum A."/>
            <person name="Na H."/>
            <person name="Ledsgaard L."/>
            <person name="Lin J."/>
            <person name="Lipzen A."/>
            <person name="Kuo A."/>
            <person name="Riley R."/>
            <person name="Mondo S."/>
            <person name="LaButti K."/>
            <person name="Haridas S."/>
            <person name="Pangalinan J."/>
            <person name="Salamov A.A."/>
            <person name="Simmons B.A."/>
            <person name="Magnuson J.K."/>
            <person name="Chen J."/>
            <person name="Drula E."/>
            <person name="Henrissat B."/>
            <person name="Wiebenga A."/>
            <person name="Lubbers R.J."/>
            <person name="Gomes A.C."/>
            <person name="Makela M.R."/>
            <person name="Stajich J."/>
            <person name="Grigoriev I.V."/>
            <person name="Mortensen U.H."/>
            <person name="De vries R.P."/>
            <person name="Baker S.E."/>
            <person name="Andersen M.R."/>
        </authorList>
    </citation>
    <scope>NUCLEOTIDE SEQUENCE [LARGE SCALE GENOMIC DNA]</scope>
    <source>
        <strain evidence="10 11">CBS 600.67</strain>
    </source>
</reference>
<dbReference type="CDD" id="cd13959">
    <property type="entry name" value="PT_UbiA_COQ2"/>
    <property type="match status" value="1"/>
</dbReference>
<feature type="transmembrane region" description="Helical" evidence="9">
    <location>
        <begin position="101"/>
        <end position="125"/>
    </location>
</feature>
<dbReference type="InterPro" id="IPR039653">
    <property type="entry name" value="Prenyltransferase"/>
</dbReference>
<dbReference type="Gene3D" id="1.20.120.1780">
    <property type="entry name" value="UbiA prenyltransferase"/>
    <property type="match status" value="1"/>
</dbReference>
<evidence type="ECO:0000256" key="9">
    <source>
        <dbReference type="SAM" id="Phobius"/>
    </source>
</evidence>
<dbReference type="Pfam" id="PF01040">
    <property type="entry name" value="UbiA"/>
    <property type="match status" value="1"/>
</dbReference>
<evidence type="ECO:0000256" key="5">
    <source>
        <dbReference type="ARBA" id="ARBA00022679"/>
    </source>
</evidence>
<evidence type="ECO:0000256" key="1">
    <source>
        <dbReference type="ARBA" id="ARBA00001946"/>
    </source>
</evidence>
<proteinExistence type="inferred from homology"/>
<dbReference type="Gene3D" id="1.10.357.140">
    <property type="entry name" value="UbiA prenyltransferase"/>
    <property type="match status" value="1"/>
</dbReference>
<dbReference type="PANTHER" id="PTHR11048:SF28">
    <property type="entry name" value="4-HYDROXYBENZOATE POLYPRENYLTRANSFERASE, MITOCHONDRIAL"/>
    <property type="match status" value="1"/>
</dbReference>
<dbReference type="InterPro" id="IPR000537">
    <property type="entry name" value="UbiA_prenyltransferase"/>
</dbReference>
<dbReference type="InterPro" id="IPR044878">
    <property type="entry name" value="UbiA_sf"/>
</dbReference>
<keyword evidence="6 9" id="KW-0812">Transmembrane</keyword>
<evidence type="ECO:0000256" key="6">
    <source>
        <dbReference type="ARBA" id="ARBA00022692"/>
    </source>
</evidence>
<comment type="pathway">
    <text evidence="3">Secondary metabolite biosynthesis.</text>
</comment>
<keyword evidence="8 9" id="KW-0472">Membrane</keyword>
<keyword evidence="7 9" id="KW-1133">Transmembrane helix</keyword>
<evidence type="ECO:0000256" key="4">
    <source>
        <dbReference type="ARBA" id="ARBA00005985"/>
    </source>
</evidence>
<evidence type="ECO:0000256" key="3">
    <source>
        <dbReference type="ARBA" id="ARBA00005179"/>
    </source>
</evidence>
<evidence type="ECO:0000256" key="7">
    <source>
        <dbReference type="ARBA" id="ARBA00022989"/>
    </source>
</evidence>
<dbReference type="PANTHER" id="PTHR11048">
    <property type="entry name" value="PRENYLTRANSFERASES"/>
    <property type="match status" value="1"/>
</dbReference>
<dbReference type="EMBL" id="JBFXLS010000022">
    <property type="protein sequence ID" value="KAL2827961.1"/>
    <property type="molecule type" value="Genomic_DNA"/>
</dbReference>
<comment type="subcellular location">
    <subcellularLocation>
        <location evidence="2">Membrane</location>
        <topology evidence="2">Multi-pass membrane protein</topology>
    </subcellularLocation>
</comment>
<feature type="transmembrane region" description="Helical" evidence="9">
    <location>
        <begin position="131"/>
        <end position="147"/>
    </location>
</feature>
<evidence type="ECO:0000256" key="8">
    <source>
        <dbReference type="ARBA" id="ARBA00023136"/>
    </source>
</evidence>
<gene>
    <name evidence="10" type="ORF">BDW59DRAFT_143592</name>
</gene>
<evidence type="ECO:0000313" key="10">
    <source>
        <dbReference type="EMBL" id="KAL2827961.1"/>
    </source>
</evidence>
<feature type="transmembrane region" description="Helical" evidence="9">
    <location>
        <begin position="191"/>
        <end position="213"/>
    </location>
</feature>
<evidence type="ECO:0000313" key="11">
    <source>
        <dbReference type="Proteomes" id="UP001610335"/>
    </source>
</evidence>
<comment type="similarity">
    <text evidence="4">Belongs to the UbiA prenyltransferase family.</text>
</comment>
<comment type="cofactor">
    <cofactor evidence="1">
        <name>Mg(2+)</name>
        <dbReference type="ChEBI" id="CHEBI:18420"/>
    </cofactor>
</comment>
<sequence length="313" mass="34160">MYTKSWILTALPPSISPYVELTRVGYLPAGVLISYLPVLIAILHVAAISQLASSQLLDAVLKWLPLCWLYSAYGCVVDDIADQDLDRQVERCQHRPMVRGAVSTTAACFFAASLAATSMFLTHSWFPDQPALHIPIAVLGSIIYPFLKRFTHYALMFLALLYVTTGLNASRTIGVDILSPETPALSLRSNLFLMAAVYVCNIIVETIYMHADVEDDIKAGINSLAVRINGYSKPVLFTASLLYGGLLVGSGVAGEFGQWYFTGAAISALTLFTIVARVDLKDGKQCEVFFFFGNAVVMAELAGALFLEYFNSV</sequence>
<accession>A0ABR4IJN8</accession>
<feature type="transmembrane region" description="Helical" evidence="9">
    <location>
        <begin position="288"/>
        <end position="307"/>
    </location>
</feature>
<organism evidence="10 11">
    <name type="scientific">Aspergillus cavernicola</name>
    <dbReference type="NCBI Taxonomy" id="176166"/>
    <lineage>
        <taxon>Eukaryota</taxon>
        <taxon>Fungi</taxon>
        <taxon>Dikarya</taxon>
        <taxon>Ascomycota</taxon>
        <taxon>Pezizomycotina</taxon>
        <taxon>Eurotiomycetes</taxon>
        <taxon>Eurotiomycetidae</taxon>
        <taxon>Eurotiales</taxon>
        <taxon>Aspergillaceae</taxon>
        <taxon>Aspergillus</taxon>
        <taxon>Aspergillus subgen. Nidulantes</taxon>
    </lineage>
</organism>
<name>A0ABR4IJN8_9EURO</name>
<comment type="caution">
    <text evidence="10">The sequence shown here is derived from an EMBL/GenBank/DDBJ whole genome shotgun (WGS) entry which is preliminary data.</text>
</comment>